<dbReference type="Proteomes" id="UP000183180">
    <property type="component" value="Unassembled WGS sequence"/>
</dbReference>
<organism evidence="2 3">
    <name type="scientific">Gordonia westfalica</name>
    <dbReference type="NCBI Taxonomy" id="158898"/>
    <lineage>
        <taxon>Bacteria</taxon>
        <taxon>Bacillati</taxon>
        <taxon>Actinomycetota</taxon>
        <taxon>Actinomycetes</taxon>
        <taxon>Mycobacteriales</taxon>
        <taxon>Gordoniaceae</taxon>
        <taxon>Gordonia</taxon>
    </lineage>
</organism>
<dbReference type="RefSeq" id="WP_084811809.1">
    <property type="nucleotide sequence ID" value="NZ_FNLM01000034.1"/>
</dbReference>
<dbReference type="Pfam" id="PF02470">
    <property type="entry name" value="MlaD"/>
    <property type="match status" value="1"/>
</dbReference>
<evidence type="ECO:0000313" key="2">
    <source>
        <dbReference type="EMBL" id="SDU56343.1"/>
    </source>
</evidence>
<dbReference type="STRING" id="158898.SAMN04488548_1342181"/>
<gene>
    <name evidence="2" type="ORF">SAMN04488548_1342181</name>
</gene>
<dbReference type="GO" id="GO:0005576">
    <property type="term" value="C:extracellular region"/>
    <property type="evidence" value="ECO:0007669"/>
    <property type="project" value="TreeGrafter"/>
</dbReference>
<evidence type="ECO:0000259" key="1">
    <source>
        <dbReference type="Pfam" id="PF02470"/>
    </source>
</evidence>
<proteinExistence type="predicted"/>
<dbReference type="EMBL" id="FNLM01000034">
    <property type="protein sequence ID" value="SDU56343.1"/>
    <property type="molecule type" value="Genomic_DNA"/>
</dbReference>
<name>A0A1H2JJ12_9ACTN</name>
<dbReference type="InterPro" id="IPR052336">
    <property type="entry name" value="MlaD_Phospholipid_Transporter"/>
</dbReference>
<dbReference type="InterPro" id="IPR003399">
    <property type="entry name" value="Mce/MlaD"/>
</dbReference>
<accession>A0A1H2JJ12</accession>
<dbReference type="PANTHER" id="PTHR33371:SF16">
    <property type="entry name" value="MCE-FAMILY PROTEIN MCE3F"/>
    <property type="match status" value="1"/>
</dbReference>
<dbReference type="PANTHER" id="PTHR33371">
    <property type="entry name" value="INTERMEMBRANE PHOSPHOLIPID TRANSPORT SYSTEM BINDING PROTEIN MLAD-RELATED"/>
    <property type="match status" value="1"/>
</dbReference>
<dbReference type="AlphaFoldDB" id="A0A1H2JJ12"/>
<evidence type="ECO:0000313" key="3">
    <source>
        <dbReference type="Proteomes" id="UP000183180"/>
    </source>
</evidence>
<reference evidence="2 3" key="1">
    <citation type="submission" date="2016-10" db="EMBL/GenBank/DDBJ databases">
        <authorList>
            <person name="de Groot N.N."/>
        </authorList>
    </citation>
    <scope>NUCLEOTIDE SEQUENCE [LARGE SCALE GENOMIC DNA]</scope>
    <source>
        <strain evidence="2 3">DSM 44215</strain>
    </source>
</reference>
<sequence>MTTKAKTRRLRMPRVRMPQARTGMLQFLIFLVLSAIVIPYGINFIAGPEGFGDKIVLKARMDDAFGLGSGTGVTLRGVDVGTVRSVELDPAGGAAEIELVVRGDTRIPADSYMQVTMASMAGIQSVDIISPDADAPYLESGDTLAAPADRQPKQMDAIIGDAASVLRSIGSGNLSTLGNEFYAAFDHDEKALAKIVSNGTALAGLVNRNAPILQGLFDEWLQVLSAMSNTTTAFEAGMRSAATFTDQLDANQPVFVYLLDKSPESLTRTQALFDRYRGTFGGVMANLAVVEPIISDRDQSLAVGLETIPQGLLDLRSIVKNGRADFALIGTQGPVCMFYDQPRYPVGDLHTPAPNLARFCPAGNGYEQRGAVNAPRPNDLGTSTWKSPGGVSGPPAVADPLLIPHGVELLQWWQELLERARNGN</sequence>
<feature type="domain" description="Mce/MlaD" evidence="1">
    <location>
        <begin position="55"/>
        <end position="130"/>
    </location>
</feature>
<protein>
    <submittedName>
        <fullName evidence="2">Phospholipid/cholesterol/gamma-HCH transport system substrate-binding protein</fullName>
    </submittedName>
</protein>